<feature type="transmembrane region" description="Helical" evidence="11">
    <location>
        <begin position="12"/>
        <end position="34"/>
    </location>
</feature>
<evidence type="ECO:0000313" key="12">
    <source>
        <dbReference type="EMBL" id="KAK0974131.1"/>
    </source>
</evidence>
<evidence type="ECO:0000256" key="1">
    <source>
        <dbReference type="ARBA" id="ARBA00004648"/>
    </source>
</evidence>
<evidence type="ECO:0000256" key="11">
    <source>
        <dbReference type="SAM" id="Phobius"/>
    </source>
</evidence>
<evidence type="ECO:0000256" key="2">
    <source>
        <dbReference type="ARBA" id="ARBA00009289"/>
    </source>
</evidence>
<protein>
    <recommendedName>
        <fullName evidence="9">Signal peptidase subunit 3</fullName>
    </recommendedName>
</protein>
<comment type="subcellular location">
    <subcellularLocation>
        <location evidence="1">Endoplasmic reticulum membrane</location>
        <topology evidence="1">Single-pass type II membrane protein</topology>
    </subcellularLocation>
</comment>
<dbReference type="GO" id="GO:0006465">
    <property type="term" value="P:signal peptide processing"/>
    <property type="evidence" value="ECO:0007669"/>
    <property type="project" value="UniProtKB-UniRule"/>
</dbReference>
<keyword evidence="3 11" id="KW-0812">Transmembrane</keyword>
<evidence type="ECO:0000256" key="10">
    <source>
        <dbReference type="SAM" id="MobiDB-lite"/>
    </source>
</evidence>
<evidence type="ECO:0000256" key="9">
    <source>
        <dbReference type="PIRNR" id="PIRNR016089"/>
    </source>
</evidence>
<evidence type="ECO:0000256" key="8">
    <source>
        <dbReference type="ARBA" id="ARBA00045670"/>
    </source>
</evidence>
<comment type="caution">
    <text evidence="12">The sequence shown here is derived from an EMBL/GenBank/DDBJ whole genome shotgun (WGS) entry which is preliminary data.</text>
</comment>
<keyword evidence="5" id="KW-0735">Signal-anchor</keyword>
<dbReference type="PANTHER" id="PTHR12804">
    <property type="entry name" value="MICROSOMAL SIGNAL PEPTIDASE 23 KD SUBUNIT SPC22/23"/>
    <property type="match status" value="1"/>
</dbReference>
<proteinExistence type="inferred from homology"/>
<dbReference type="AlphaFoldDB" id="A0AAN6KBJ0"/>
<dbReference type="Pfam" id="PF04573">
    <property type="entry name" value="SPC22"/>
    <property type="match status" value="3"/>
</dbReference>
<keyword evidence="13" id="KW-1185">Reference proteome</keyword>
<feature type="region of interest" description="Disordered" evidence="10">
    <location>
        <begin position="250"/>
        <end position="269"/>
    </location>
</feature>
<evidence type="ECO:0000256" key="7">
    <source>
        <dbReference type="ARBA" id="ARBA00023136"/>
    </source>
</evidence>
<keyword evidence="6 11" id="KW-1133">Transmembrane helix</keyword>
<reference evidence="12" key="1">
    <citation type="submission" date="2023-06" db="EMBL/GenBank/DDBJ databases">
        <title>Black Yeasts Isolated from many extreme environments.</title>
        <authorList>
            <person name="Coleine C."/>
            <person name="Stajich J.E."/>
            <person name="Selbmann L."/>
        </authorList>
    </citation>
    <scope>NUCLEOTIDE SEQUENCE</scope>
    <source>
        <strain evidence="12">CCFEE 5200</strain>
    </source>
</reference>
<comment type="similarity">
    <text evidence="2 9">Belongs to the SPCS3 family.</text>
</comment>
<dbReference type="PIRSF" id="PIRSF016089">
    <property type="entry name" value="SPC22"/>
    <property type="match status" value="1"/>
</dbReference>
<organism evidence="12 13">
    <name type="scientific">Friedmanniomyces endolithicus</name>
    <dbReference type="NCBI Taxonomy" id="329885"/>
    <lineage>
        <taxon>Eukaryota</taxon>
        <taxon>Fungi</taxon>
        <taxon>Dikarya</taxon>
        <taxon>Ascomycota</taxon>
        <taxon>Pezizomycotina</taxon>
        <taxon>Dothideomycetes</taxon>
        <taxon>Dothideomycetidae</taxon>
        <taxon>Mycosphaerellales</taxon>
        <taxon>Teratosphaeriaceae</taxon>
        <taxon>Friedmanniomyces</taxon>
    </lineage>
</organism>
<dbReference type="InterPro" id="IPR007653">
    <property type="entry name" value="SPC3"/>
</dbReference>
<accession>A0AAN6KBJ0</accession>
<evidence type="ECO:0000256" key="3">
    <source>
        <dbReference type="ARBA" id="ARBA00022692"/>
    </source>
</evidence>
<sequence length="269" mass="29524">MHNNLTRIQNVFGFFTSVAFAVAAVIAVSVVLSAQSPSASLQLRNVQVVKGRPHYYSTKREEYAHVKFDLDAGIIHPPPLHCPPNHSLIPLHLDLSTLFNWNTKQIFAYITASYPSSDPSTIPRSEAIIWDAVIPATNAPAHPNTYIHPPLSQSNARPKTKADRLAAQKPYPPGKEPGILKLASQKPKYQINDVSGRIAERANATLTLHWNVQPWVGALVWDSRGTLGRWQGLSGGMAGFDFPALKGTEVKKEELRTETGGERNRGSPA</sequence>
<dbReference type="GO" id="GO:0045047">
    <property type="term" value="P:protein targeting to ER"/>
    <property type="evidence" value="ECO:0007669"/>
    <property type="project" value="TreeGrafter"/>
</dbReference>
<evidence type="ECO:0000256" key="6">
    <source>
        <dbReference type="ARBA" id="ARBA00022989"/>
    </source>
</evidence>
<dbReference type="EMBL" id="JAUJLE010000156">
    <property type="protein sequence ID" value="KAK0974131.1"/>
    <property type="molecule type" value="Genomic_DNA"/>
</dbReference>
<dbReference type="Proteomes" id="UP001175353">
    <property type="component" value="Unassembled WGS sequence"/>
</dbReference>
<dbReference type="GO" id="GO:0005787">
    <property type="term" value="C:signal peptidase complex"/>
    <property type="evidence" value="ECO:0007669"/>
    <property type="project" value="UniProtKB-UniRule"/>
</dbReference>
<evidence type="ECO:0000256" key="4">
    <source>
        <dbReference type="ARBA" id="ARBA00022824"/>
    </source>
</evidence>
<comment type="function">
    <text evidence="8">Essential component of the signal peptidase complex (SPC) which catalyzes the cleavage of N-terminal signal sequences from nascent proteins as they are translocated into the lumen of the endoplasmic reticulum. Essential for the SPC catalytic activity, possibly by stabilizing and positioning the active center of the complex close to the lumenal surface. Essential for viability.</text>
</comment>
<evidence type="ECO:0000313" key="13">
    <source>
        <dbReference type="Proteomes" id="UP001175353"/>
    </source>
</evidence>
<evidence type="ECO:0000256" key="5">
    <source>
        <dbReference type="ARBA" id="ARBA00022968"/>
    </source>
</evidence>
<dbReference type="PANTHER" id="PTHR12804:SF0">
    <property type="entry name" value="SIGNAL PEPTIDASE COMPLEX SUBUNIT 3"/>
    <property type="match status" value="1"/>
</dbReference>
<gene>
    <name evidence="12" type="primary">SPC3_3</name>
    <name evidence="12" type="ORF">LTR91_014488</name>
</gene>
<keyword evidence="4 9" id="KW-0256">Endoplasmic reticulum</keyword>
<keyword evidence="7 9" id="KW-0472">Membrane</keyword>
<name>A0AAN6KBJ0_9PEZI</name>